<dbReference type="InParanoid" id="A0A7F5R060"/>
<keyword evidence="3" id="KW-1015">Disulfide bond</keyword>
<dbReference type="InterPro" id="IPR036179">
    <property type="entry name" value="Ig-like_dom_sf"/>
</dbReference>
<dbReference type="Pfam" id="PF07679">
    <property type="entry name" value="I-set"/>
    <property type="match status" value="1"/>
</dbReference>
<evidence type="ECO:0000256" key="4">
    <source>
        <dbReference type="ARBA" id="ARBA00023180"/>
    </source>
</evidence>
<protein>
    <submittedName>
        <fullName evidence="10">Fasciclin-3 isoform X1</fullName>
    </submittedName>
</protein>
<dbReference type="SUPFAM" id="SSF48726">
    <property type="entry name" value="Immunoglobulin"/>
    <property type="match status" value="2"/>
</dbReference>
<proteinExistence type="predicted"/>
<dbReference type="Proteomes" id="UP000192223">
    <property type="component" value="Unplaced"/>
</dbReference>
<dbReference type="InterPro" id="IPR051275">
    <property type="entry name" value="Cell_adhesion_signaling"/>
</dbReference>
<comment type="subcellular location">
    <subcellularLocation>
        <location evidence="1">Membrane</location>
        <topology evidence="1">Single-pass type I membrane protein</topology>
    </subcellularLocation>
</comment>
<reference evidence="10" key="1">
    <citation type="submission" date="2025-08" db="UniProtKB">
        <authorList>
            <consortium name="RefSeq"/>
        </authorList>
    </citation>
    <scope>IDENTIFICATION</scope>
    <source>
        <tissue evidence="10">Entire body</tissue>
    </source>
</reference>
<dbReference type="GO" id="GO:0005911">
    <property type="term" value="C:cell-cell junction"/>
    <property type="evidence" value="ECO:0007669"/>
    <property type="project" value="TreeGrafter"/>
</dbReference>
<dbReference type="FunCoup" id="A0A7F5R060">
    <property type="interactions" value="49"/>
</dbReference>
<dbReference type="Gene3D" id="2.60.40.10">
    <property type="entry name" value="Immunoglobulins"/>
    <property type="match status" value="2"/>
</dbReference>
<feature type="compositionally biased region" description="Low complexity" evidence="6">
    <location>
        <begin position="459"/>
        <end position="470"/>
    </location>
</feature>
<accession>A0A7F5R060</accession>
<keyword evidence="4" id="KW-0325">Glycoprotein</keyword>
<organism evidence="9 10">
    <name type="scientific">Agrilus planipennis</name>
    <name type="common">Emerald ash borer</name>
    <name type="synonym">Agrilus marcopoli</name>
    <dbReference type="NCBI Taxonomy" id="224129"/>
    <lineage>
        <taxon>Eukaryota</taxon>
        <taxon>Metazoa</taxon>
        <taxon>Ecdysozoa</taxon>
        <taxon>Arthropoda</taxon>
        <taxon>Hexapoda</taxon>
        <taxon>Insecta</taxon>
        <taxon>Pterygota</taxon>
        <taxon>Neoptera</taxon>
        <taxon>Endopterygota</taxon>
        <taxon>Coleoptera</taxon>
        <taxon>Polyphaga</taxon>
        <taxon>Elateriformia</taxon>
        <taxon>Buprestoidea</taxon>
        <taxon>Buprestidae</taxon>
        <taxon>Agrilinae</taxon>
        <taxon>Agrilus</taxon>
    </lineage>
</organism>
<keyword evidence="7" id="KW-0812">Transmembrane</keyword>
<feature type="domain" description="Ig-like" evidence="8">
    <location>
        <begin position="138"/>
        <end position="240"/>
    </location>
</feature>
<evidence type="ECO:0000256" key="3">
    <source>
        <dbReference type="ARBA" id="ARBA00023157"/>
    </source>
</evidence>
<dbReference type="GO" id="GO:0050839">
    <property type="term" value="F:cell adhesion molecule binding"/>
    <property type="evidence" value="ECO:0007669"/>
    <property type="project" value="TreeGrafter"/>
</dbReference>
<evidence type="ECO:0000256" key="2">
    <source>
        <dbReference type="ARBA" id="ARBA00023136"/>
    </source>
</evidence>
<dbReference type="AlphaFoldDB" id="A0A7F5R060"/>
<gene>
    <name evidence="10" type="primary">LOC108735816</name>
</gene>
<keyword evidence="5" id="KW-0393">Immunoglobulin domain</keyword>
<evidence type="ECO:0000256" key="6">
    <source>
        <dbReference type="SAM" id="MobiDB-lite"/>
    </source>
</evidence>
<evidence type="ECO:0000259" key="8">
    <source>
        <dbReference type="PROSITE" id="PS50835"/>
    </source>
</evidence>
<dbReference type="GeneID" id="108735816"/>
<dbReference type="GO" id="GO:0098609">
    <property type="term" value="P:cell-cell adhesion"/>
    <property type="evidence" value="ECO:0007669"/>
    <property type="project" value="TreeGrafter"/>
</dbReference>
<dbReference type="InterPro" id="IPR013783">
    <property type="entry name" value="Ig-like_fold"/>
</dbReference>
<dbReference type="KEGG" id="apln:108735816"/>
<evidence type="ECO:0000256" key="5">
    <source>
        <dbReference type="ARBA" id="ARBA00023319"/>
    </source>
</evidence>
<dbReference type="PANTHER" id="PTHR11640:SF136">
    <property type="entry name" value="NEPHRIN"/>
    <property type="match status" value="1"/>
</dbReference>
<dbReference type="GO" id="GO:0005886">
    <property type="term" value="C:plasma membrane"/>
    <property type="evidence" value="ECO:0007669"/>
    <property type="project" value="TreeGrafter"/>
</dbReference>
<evidence type="ECO:0000256" key="1">
    <source>
        <dbReference type="ARBA" id="ARBA00004479"/>
    </source>
</evidence>
<keyword evidence="9" id="KW-1185">Reference proteome</keyword>
<name>A0A7F5R060_AGRPL</name>
<dbReference type="Pfam" id="PF08205">
    <property type="entry name" value="C2-set_2"/>
    <property type="match status" value="1"/>
</dbReference>
<evidence type="ECO:0000313" key="10">
    <source>
        <dbReference type="RefSeq" id="XP_025830986.1"/>
    </source>
</evidence>
<dbReference type="InterPro" id="IPR007110">
    <property type="entry name" value="Ig-like_dom"/>
</dbReference>
<evidence type="ECO:0000256" key="7">
    <source>
        <dbReference type="SAM" id="Phobius"/>
    </source>
</evidence>
<dbReference type="PANTHER" id="PTHR11640">
    <property type="entry name" value="NEPHRIN"/>
    <property type="match status" value="1"/>
</dbReference>
<dbReference type="InterPro" id="IPR013098">
    <property type="entry name" value="Ig_I-set"/>
</dbReference>
<feature type="compositionally biased region" description="Basic and acidic residues" evidence="6">
    <location>
        <begin position="431"/>
        <end position="441"/>
    </location>
</feature>
<evidence type="ECO:0000313" key="9">
    <source>
        <dbReference type="Proteomes" id="UP000192223"/>
    </source>
</evidence>
<feature type="transmembrane region" description="Helical" evidence="7">
    <location>
        <begin position="356"/>
        <end position="385"/>
    </location>
</feature>
<dbReference type="OrthoDB" id="6345017at2759"/>
<dbReference type="PROSITE" id="PS50835">
    <property type="entry name" value="IG_LIKE"/>
    <property type="match status" value="1"/>
</dbReference>
<dbReference type="RefSeq" id="XP_025830986.1">
    <property type="nucleotide sequence ID" value="XM_025975201.1"/>
</dbReference>
<feature type="region of interest" description="Disordered" evidence="6">
    <location>
        <begin position="431"/>
        <end position="476"/>
    </location>
</feature>
<dbReference type="InterPro" id="IPR013162">
    <property type="entry name" value="CD80_C2-set"/>
</dbReference>
<keyword evidence="2 7" id="KW-0472">Membrane</keyword>
<sequence>MAVTAETSRWCLTTTTGFFILLFVVQGSLSVLVEVTPKEVVALPGQNVTFLCRVGVPIQYCRIEIPGEQTLNLNPALRPKGGIAYYGAGLQAGQCGVTIDHVKEINNGLIKCSLGIQTEYQEPFGEMRLTVAKAPRAPQLEISTGTDNTNIYKVGDVLRAYCIVRDGRPVANISWYLDDMPILEDLTIPTITDMAKEELYSIEQNLTRTLVPSDNGRSLRCLAEHPAFQGVNNLASRQLNVKYPPLPLQSPIDKFGYEIGQMGIISIEFEANPKPHVEWTIRDNRLREGTSDISGRIEAEVVEDLGKGRYRATLRIAAISKQDTETQYVLTAYNDMGSQDYSILISTSPEPEGLDLGIASIIGIVVAILIVILIVFVVVFARVTGRWCFSGRSRRSVAESSDTESVEVRQREQKRILPALKIQIPPLFKKNKEKEDKDQKESSPPPTDETKIPIDESETQTAPVTATTTPNDGKEGGLVYAELDLVSQNLRPVVKNEEDKTEYAEIVYAQKENEEKIKSDKETAPKATS</sequence>
<keyword evidence="7" id="KW-1133">Transmembrane helix</keyword>